<keyword evidence="3" id="KW-1185">Reference proteome</keyword>
<accession>A0A0H2R2F1</accession>
<organism evidence="2 3">
    <name type="scientific">Schizopora paradoxa</name>
    <dbReference type="NCBI Taxonomy" id="27342"/>
    <lineage>
        <taxon>Eukaryota</taxon>
        <taxon>Fungi</taxon>
        <taxon>Dikarya</taxon>
        <taxon>Basidiomycota</taxon>
        <taxon>Agaricomycotina</taxon>
        <taxon>Agaricomycetes</taxon>
        <taxon>Hymenochaetales</taxon>
        <taxon>Schizoporaceae</taxon>
        <taxon>Schizopora</taxon>
    </lineage>
</organism>
<dbReference type="OrthoDB" id="3224367at2759"/>
<feature type="region of interest" description="Disordered" evidence="1">
    <location>
        <begin position="243"/>
        <end position="263"/>
    </location>
</feature>
<evidence type="ECO:0000256" key="1">
    <source>
        <dbReference type="SAM" id="MobiDB-lite"/>
    </source>
</evidence>
<sequence>MTHGVFGFQGPSLPPFETLLIRGPYPPSAPIHLSISHLKTLENDDEVVASRRTSGVVMLSPNRQAFTSTLEDFNDGWLTSNAMTGNYASLLSKVNIYYPPTPTHWMLLLSLMKPLSKAPHPLKHGLLKTAPSLLILHEPSTYFLEAGSSSGLLSHYLQLITSALATASFLSACEPSMKSIPVVLFDSRLAQLKMPIVRRVDSPRRRRSSSSDSRASKDEGVRNDRVSTFVEKYFQWVGNVSGEEAPASSNAPPPSTFDESGSGSGRGVGAYEMILQNRREASGGAIIWKWTESKQNKKSSTWRSETEFEWHSQ</sequence>
<reference evidence="2 3" key="1">
    <citation type="submission" date="2015-04" db="EMBL/GenBank/DDBJ databases">
        <title>Complete genome sequence of Schizopora paradoxa KUC8140, a cosmopolitan wood degrader in East Asia.</title>
        <authorList>
            <consortium name="DOE Joint Genome Institute"/>
            <person name="Min B."/>
            <person name="Park H."/>
            <person name="Jang Y."/>
            <person name="Kim J.-J."/>
            <person name="Kim K.H."/>
            <person name="Pangilinan J."/>
            <person name="Lipzen A."/>
            <person name="Riley R."/>
            <person name="Grigoriev I.V."/>
            <person name="Spatafora J.W."/>
            <person name="Choi I.-G."/>
        </authorList>
    </citation>
    <scope>NUCLEOTIDE SEQUENCE [LARGE SCALE GENOMIC DNA]</scope>
    <source>
        <strain evidence="2 3">KUC8140</strain>
    </source>
</reference>
<protein>
    <submittedName>
        <fullName evidence="2">Uncharacterized protein</fullName>
    </submittedName>
</protein>
<dbReference type="InParanoid" id="A0A0H2R2F1"/>
<feature type="region of interest" description="Disordered" evidence="1">
    <location>
        <begin position="293"/>
        <end position="313"/>
    </location>
</feature>
<dbReference type="Proteomes" id="UP000053477">
    <property type="component" value="Unassembled WGS sequence"/>
</dbReference>
<gene>
    <name evidence="2" type="ORF">SCHPADRAFT_946847</name>
</gene>
<dbReference type="STRING" id="27342.A0A0H2R2F1"/>
<feature type="region of interest" description="Disordered" evidence="1">
    <location>
        <begin position="200"/>
        <end position="222"/>
    </location>
</feature>
<evidence type="ECO:0000313" key="2">
    <source>
        <dbReference type="EMBL" id="KLO05522.1"/>
    </source>
</evidence>
<proteinExistence type="predicted"/>
<dbReference type="AlphaFoldDB" id="A0A0H2R2F1"/>
<dbReference type="EMBL" id="KQ086297">
    <property type="protein sequence ID" value="KLO05522.1"/>
    <property type="molecule type" value="Genomic_DNA"/>
</dbReference>
<feature type="compositionally biased region" description="Basic and acidic residues" evidence="1">
    <location>
        <begin position="304"/>
        <end position="313"/>
    </location>
</feature>
<evidence type="ECO:0000313" key="3">
    <source>
        <dbReference type="Proteomes" id="UP000053477"/>
    </source>
</evidence>
<name>A0A0H2R2F1_9AGAM</name>